<comment type="caution">
    <text evidence="5">The sequence shown here is derived from an EMBL/GenBank/DDBJ whole genome shotgun (WGS) entry which is preliminary data.</text>
</comment>
<feature type="domain" description="Endonuclease/exonuclease/phosphatase" evidence="4">
    <location>
        <begin position="2259"/>
        <end position="2415"/>
    </location>
</feature>
<evidence type="ECO:0000259" key="4">
    <source>
        <dbReference type="Pfam" id="PF03372"/>
    </source>
</evidence>
<organism evidence="5 6">
    <name type="scientific">Durusdinium trenchii</name>
    <dbReference type="NCBI Taxonomy" id="1381693"/>
    <lineage>
        <taxon>Eukaryota</taxon>
        <taxon>Sar</taxon>
        <taxon>Alveolata</taxon>
        <taxon>Dinophyceae</taxon>
        <taxon>Suessiales</taxon>
        <taxon>Symbiodiniaceae</taxon>
        <taxon>Durusdinium</taxon>
    </lineage>
</organism>
<dbReference type="PANTHER" id="PTHR46098">
    <property type="entry name" value="TRNA (CYTOSINE(38)-C(5))-METHYLTRANSFERASE"/>
    <property type="match status" value="1"/>
</dbReference>
<sequence>MGAFFAIYWLFRLNLDGKHGFCRGVDDSWRPLTFREGESEKCGVFYGDGEIWKHFQDLMLDAGLLVKEGGATRVDPESTLALLVLTALHDIMKINALLPTVQRADAPYRGYLEAEVIADHDLAIFYIMEQHTHILPSLCQLPGHLQQVVQTVLSGLAFNNGWFVQAEAPPGAVFLGIKAAIMARDRGGRRVSRRDLSLYFVHWLTDLAGAEPTPLFGCNKLTSQLPMPVLKSFMKSVRYIQQLADRTETEVMESYLKDRWKDHRPSMGTLPAGAHALAKARLLCMVQLHIFLLAVEEHPERFETFVEHIRRYDLDVGLSVETPPSHQEDREGAAAREIRRSEQCSMVPMPSLAAQVKLQIFLNTIEEHPESFETFVERIRYCTSLFASQRVRTNAVAESADDPNEAHPKQHEARGQVEEDFWIPEAQGNAKIVLDAFEKLSPDDQEVLSVEMARTGAENQSFSKGFVPDSVRQELLGPAFLVYYGPAFLQRMGTDSPVRRLEILAEIYRCARKLWPASAEQAGQCVTVRIDAITIQGQWSSSDPELLLVRMCSSKQACLERRPEDAKKNREDNTIFLFDTEPPTFLPGAPELCSQEEMIRRISKEMLTNGSLDPGAVLVKCLASEVRAVLLSDAALPLRFTMYHPRLISMDPLTLAVDSSDIFEAVHTTEAFSRNVLELCAGTGAMGFATGFMGTTTVSSLDSNWLASQHLRQCSAKPVFEADLGDLDSVEKLHLELRRTNQSFTALAGFPCQPFSLQGHRLHFQDCRAQTFHKLMDCLFLLQPQAVLLECVPAVQEDDLLQQELSHLASKMGWQIDQTILHLHHQWPMKRSRWYCLLRPVEWSGFPLCPWPEIMPPPKVSEVLPFLGSWDEMVISNLQLRVDELRYYMDKSYGTDKRLLEGHDQCPVVLHAYGSQFDPCPCGCRSAAFNLTTLQQKGLRAFFVVDADTNVPRLLHPTELGALMSMPPQFQIHATGRAALCLLGNAAAPLQVLWTFASLLAGAGQHIDKLAFIHPLEVIEKYGNLVKDSYRLLIPSPMSCPPTRLDIKAEDGSTLSIFAATATTIGNFLQAERITLDWGYTQIVRAGDFLLSSQDDLHHLASQADLQLERQPKRRRTASPQGLLMIGLQCGSSTDAQFFISCVPAGTFLFECMREHGFNYERFVVDDDGRLFGGDTRLWTSGRFTILEENSFPSILMDPAGMQSSHDVPGHSGPGGATCGLGSHIIDQVLHDWIQQCYGSSPQPWCLKALWMDSDFQVTGLPQQVEDNVGEVLAPLAHRHHWALLYGRDSPSGWEWFYLDGIAGYMTAAMTHLAQKLASLLQTEYSGLKHRRLIHQDDNHSCGTILLAHAASILGLTGTFDDAQIQQLHEWLLGHFPFSAHSPGGPEASGLQGELAQILISKGVPANSAFERAGDAITALGSDKLAAAMTAKNPWQALKGVAMQGKKQFKFVLAWELQAHIEKRAKEKHGANLPRERKKEKHAIEIPAVPDPSQLQLHLNHFRDADGNSLPQIAFADVYNDARGIALCTKAEAMPFIQQAKSISALALALLIVEEVPTAERGVAKVGELRFPATYTATDDPVLIRGALLQLGDVSVVRAGPPDPMASSSLAPTMVIKLAIFRDELALDWSDFVNSPVKHLLTMVPALRLCRASPCPDGARCGFYHPPVDETPDQVLQEVWSRRFTLLAGSTCEAAQADLFTAFLRILADAATAVLRVNQTGIYFEPRDEATRSAHPGYAVVWIPQGDADRALHLLRTTPEAMALVRLKSRYGLRVQAKHEQTVHEALRPNAEFVQVRITQIYRLHPLPHGLQRATLAKFLKEIKWCARPLQPSRGSSEGASWNVGASSAPPTPSVHAFGRDILITLVKEHNSGPAPTCLLAASRRTQRHIQAHATGAVKPDTDPWLATDPWSAYHAKIALPATKPDTKHIDEVAQKLQDSVRTEVLKEIQNMPAASGSTSSPIVDQRFSKLEAGLQEVRAQGDQFQKWFTQANQRMTQQEQASNALKSAIDSQQKELGVLRQDVQQTGIQVFDDAILRPSWWHTLAGSLRGMLSGTYDFSRHLWLFAFALPFTGIWRILELRSLLSFIVIWGLGCRPLALGLPLLAEHSYVSTGLSHESYCDLQSGEMGPVGLATSSLFLPREWPHSSFSQPFLAGPHGQAFGGWQDSWTAQDASVVLHVFTGPHGSRIGEASHPGPEDIEVLRIGTSNPAGLLRKEVHALGLGPGIWAFSETQLSTFTQLICTKNFRRLARAAGRAPTVLHGAAAPVRPSSSWAGAWCGVSVLSDPPAQRLQLSCPSEEYNCGRLQATRHVLPGLVVTVGNVYCYPRGPTWPNSKQLNNQLLHVLSGEIVFGCSGPRVILGDMNSDCMDQEVFDIWQRLGWQNLQQFAHDHWGWTIQPTSKHSAVSDHIWMSPEFIELARDIGLRDVFPDHASLHVDIEVPALLASCRFWHRPSAIPWDSVDDTWTSVPSEHLFASDNPTADYAAFGAALEASLDGHIIGQPDRRLQSNQRGRCQQVTPHLRPPIARTCAPSRRSEVQLRSDQVGSAVQNWFKQLRRLQSYAHAAKANRQDPTALTARLELWMSIRKARGFRHGFSRWWETYSFRHTGAAPSRVPQAPPNFAIADNMYHVFLEAFRSFEHWHLSQKRRLFALRYDRTLLALHQDLKPAPPERITLFWDDLEYEILDIDPLSSQVMLDKDIALGTSTWSLDGQELHVSGIDQNVCEIAPPEARQIGAQLIQRRFLHKADQIHESLLQFWKARWCAFSDVPADSWERVTRFIQAFVPKLRLTLPPITVAQWKAGLRRFKPHAAKGVDGLGHVDLLHLPDHWHGTLVQWLNRLEDQQLGWPEQMLHGIVLCLAKEAGAHDPNGFRPIVIFSQVYRTWGSIRSRQLLKLLTAHAPDSMFGFMPTKEATQLWWTLQSHIELALHDQRPLVGLSTDLIKAFNRIPRQHTFFLADHLGAPQQVTGLWKDFLSRCTRAFLVRDQLSEATTTLVGLPEGDAMSVYGMVQLNYAWHIYMRFFRPNVHSFSFVDNLSLMGSTVEDVVGAHFANEAFLAMWLMEADPNKTFTWALHTADRHTLRTLGLACNFAARDLGGSMTFCNMLRNHHLRLRFESLEAKWGRLTASRAPVAQKISILPLSLWPQALYGAEACLFADSHLGHLRTMACKCLKQKTAGVNTALRLTLSHQPLADPGFYQVIRTFQTFRRLVSKDSNIKPAWQHFEFTFAGKLCPGPFSKLHVLCESLGWSLAPPYVTTTFGLTFDVLLVDWSQLSMLLLDAWLQHLAPSLQHRKSMTDLHDLDPFLMYEQGKTLESGDRGLLHALHSGAFIANDMKAKFDVSKSGCPHCGVPDSVTHWLDCPLKAQLRESIPDWPQDIHAWPRAFQQHLLCPRNPWLSEWWLALADLPDDISSFECVEALSPHHLFTDGSCHKGPVSAFNMCSWSVTSATAGKVLSSGWLRGLSQTIPRAEATAVLSALHWLSRVRVQTFLWVDSKHTVDGVHHLLASMSVPTHWSNQDVWLRIRDLLHDLHDCMPIFHWWPSHLTDLSCEDGFHDWVKRWNSAVDVQAGFTNRTLPHSLAELRMKAIGYHENKLKRTAVLFRFYKAVFVQDQEAAAAAAFATYPAGMRCCPAFLADCVSRARSVTTALQWYRKVAFAFLRPAKPGEVITTMVNGKEETRNTAQEGDFVVQANTKWKENYILSHARTSEAYDLSNPMEIPPGRPDASQLTSDGFRCYRSRTRIKALKATDELLRRRRRFGSDTAPSTPRGFCFEIGMAWNGLQPKSDGRWPLEVGKPARHCVSPCLVQVGDWWWQGLFQPFQGSHDDHASINCGRGGLAL</sequence>
<dbReference type="GO" id="GO:0008168">
    <property type="term" value="F:methyltransferase activity"/>
    <property type="evidence" value="ECO:0007669"/>
    <property type="project" value="UniProtKB-KW"/>
</dbReference>
<dbReference type="Proteomes" id="UP001642464">
    <property type="component" value="Unassembled WGS sequence"/>
</dbReference>
<dbReference type="EMBL" id="CAXAMM010003858">
    <property type="protein sequence ID" value="CAK9001495.1"/>
    <property type="molecule type" value="Genomic_DNA"/>
</dbReference>
<dbReference type="SUPFAM" id="SSF53098">
    <property type="entry name" value="Ribonuclease H-like"/>
    <property type="match status" value="1"/>
</dbReference>
<evidence type="ECO:0000313" key="6">
    <source>
        <dbReference type="Proteomes" id="UP001642464"/>
    </source>
</evidence>
<dbReference type="InterPro" id="IPR050750">
    <property type="entry name" value="C5-MTase"/>
</dbReference>
<evidence type="ECO:0000256" key="1">
    <source>
        <dbReference type="ARBA" id="ARBA00022603"/>
    </source>
</evidence>
<dbReference type="InterPro" id="IPR005135">
    <property type="entry name" value="Endo/exonuclease/phosphatase"/>
</dbReference>
<dbReference type="InterPro" id="IPR029063">
    <property type="entry name" value="SAM-dependent_MTases_sf"/>
</dbReference>
<dbReference type="InterPro" id="IPR001525">
    <property type="entry name" value="C5_MeTfrase"/>
</dbReference>
<name>A0ABP0IJH0_9DINO</name>
<dbReference type="InterPro" id="IPR036691">
    <property type="entry name" value="Endo/exonu/phosph_ase_sf"/>
</dbReference>
<dbReference type="SUPFAM" id="SSF53335">
    <property type="entry name" value="S-adenosyl-L-methionine-dependent methyltransferases"/>
    <property type="match status" value="1"/>
</dbReference>
<dbReference type="GO" id="GO:0032259">
    <property type="term" value="P:methylation"/>
    <property type="evidence" value="ECO:0007669"/>
    <property type="project" value="UniProtKB-KW"/>
</dbReference>
<dbReference type="InterPro" id="IPR043502">
    <property type="entry name" value="DNA/RNA_pol_sf"/>
</dbReference>
<evidence type="ECO:0000256" key="3">
    <source>
        <dbReference type="ARBA" id="ARBA00022691"/>
    </source>
</evidence>
<dbReference type="Pfam" id="PF00145">
    <property type="entry name" value="DNA_methylase"/>
    <property type="match status" value="1"/>
</dbReference>
<dbReference type="InterPro" id="IPR012337">
    <property type="entry name" value="RNaseH-like_sf"/>
</dbReference>
<evidence type="ECO:0000256" key="2">
    <source>
        <dbReference type="ARBA" id="ARBA00022679"/>
    </source>
</evidence>
<gene>
    <name evidence="5" type="ORF">SCF082_LOCUS6951</name>
</gene>
<keyword evidence="2" id="KW-0808">Transferase</keyword>
<keyword evidence="1 5" id="KW-0489">Methyltransferase</keyword>
<dbReference type="Pfam" id="PF03372">
    <property type="entry name" value="Exo_endo_phos"/>
    <property type="match status" value="1"/>
</dbReference>
<keyword evidence="3" id="KW-0949">S-adenosyl-L-methionine</keyword>
<dbReference type="SUPFAM" id="SSF56672">
    <property type="entry name" value="DNA/RNA polymerases"/>
    <property type="match status" value="1"/>
</dbReference>
<proteinExistence type="predicted"/>
<dbReference type="Gene3D" id="3.90.120.10">
    <property type="entry name" value="DNA Methylase, subunit A, domain 2"/>
    <property type="match status" value="1"/>
</dbReference>
<dbReference type="Gene3D" id="3.30.420.10">
    <property type="entry name" value="Ribonuclease H-like superfamily/Ribonuclease H"/>
    <property type="match status" value="1"/>
</dbReference>
<dbReference type="Gene3D" id="3.40.50.150">
    <property type="entry name" value="Vaccinia Virus protein VP39"/>
    <property type="match status" value="1"/>
</dbReference>
<accession>A0ABP0IJH0</accession>
<evidence type="ECO:0000313" key="5">
    <source>
        <dbReference type="EMBL" id="CAK9001495.1"/>
    </source>
</evidence>
<dbReference type="InterPro" id="IPR036397">
    <property type="entry name" value="RNaseH_sf"/>
</dbReference>
<dbReference type="PANTHER" id="PTHR46098:SF1">
    <property type="entry name" value="TRNA (CYTOSINE(38)-C(5))-METHYLTRANSFERASE"/>
    <property type="match status" value="1"/>
</dbReference>
<keyword evidence="6" id="KW-1185">Reference proteome</keyword>
<protein>
    <submittedName>
        <fullName evidence="5">Modification methylase NgoBI (M.NgoBI) (Cytosine-specific methyltransferase NgoBI) (M.NgoI)</fullName>
    </submittedName>
</protein>
<reference evidence="5 6" key="1">
    <citation type="submission" date="2024-02" db="EMBL/GenBank/DDBJ databases">
        <authorList>
            <person name="Chen Y."/>
            <person name="Shah S."/>
            <person name="Dougan E. K."/>
            <person name="Thang M."/>
            <person name="Chan C."/>
        </authorList>
    </citation>
    <scope>NUCLEOTIDE SEQUENCE [LARGE SCALE GENOMIC DNA]</scope>
</reference>
<dbReference type="SUPFAM" id="SSF56219">
    <property type="entry name" value="DNase I-like"/>
    <property type="match status" value="1"/>
</dbReference>